<evidence type="ECO:0000256" key="2">
    <source>
        <dbReference type="ARBA" id="ARBA00022448"/>
    </source>
</evidence>
<organism evidence="17 18">
    <name type="scientific">Sphingomonas rhizophila</name>
    <dbReference type="NCBI Taxonomy" id="2071607"/>
    <lineage>
        <taxon>Bacteria</taxon>
        <taxon>Pseudomonadati</taxon>
        <taxon>Pseudomonadota</taxon>
        <taxon>Alphaproteobacteria</taxon>
        <taxon>Sphingomonadales</taxon>
        <taxon>Sphingomonadaceae</taxon>
        <taxon>Sphingomonas</taxon>
    </lineage>
</organism>
<dbReference type="PROSITE" id="PS52016">
    <property type="entry name" value="TONB_DEPENDENT_REC_3"/>
    <property type="match status" value="1"/>
</dbReference>
<dbReference type="InterPro" id="IPR000531">
    <property type="entry name" value="Beta-barrel_TonB"/>
</dbReference>
<sequence>MSRIDSARALFLAGAAFAFVIPTAASAQTAEQTTAEAQDAPPAPEATGAANDEGQDSAVGEVVVTARRTEESLQKVPSAISTFNERALDRIQASDSTALQGAVPNLNIVQGRGSSNATNIFLRGVGQPDALQTFDPAVGVYIDDVYLSRIRGNQMDLLDLERVEVLRGPQGTLYGKNTIGGALKFVTRRPGKTFRANGSLTVGNHDALELKAAVSGPISETVSAGVAVLRSKRDGFVEDEVLDRDYNDKDTFGVRGALAFTPYSNLRIDLTADYSKDDAALNVGRPLNNLTTFSGGVLVVDNPATKYDWKGRTTPGLPNSTKLKHYGFSSTIATDITDALTLKVITSYRNLKTDDYIDIDATQYEIGDVFVGVSQNQLSEEVQLNYTTDRLKAVAGLYYLDERVKSHQEAYADDLLGPLFLNSGFLRTIDDDLKTKSYAGYANASFEVVPSVHVSGGIRFTRETKDYFRTTSTFYSLLPGFNGTYLFNPAKAGWNDTSPMLSVDWSPTKDSMVYARFAKGFKSGGFNGRANSVAESTEYDPETVKSYEAGFKTSWGSALRINGAVFHNDYSDFQARVSGEDTDPITGLPSPKLSVLNAGKLRIRGAELEAAWTPLDGLLFDTQVGYLKAKYREFDDARFTLFDGSRAFQTPAFSPKWTARIGAQYAFDLAGAGGITIGGQSRYKSRTALAVDNTPVNSDAEIAGLFQGSYWVHDARLVYETEGKRFAIGVYGQNLANRRYKTDGQEFSTIGSIRTVYYGNPRTVSLRLTARY</sequence>
<evidence type="ECO:0000256" key="7">
    <source>
        <dbReference type="ARBA" id="ARBA00023065"/>
    </source>
</evidence>
<feature type="chain" id="PRO_5028856359" evidence="14">
    <location>
        <begin position="28"/>
        <end position="772"/>
    </location>
</feature>
<dbReference type="AlphaFoldDB" id="A0A7G9SEN0"/>
<evidence type="ECO:0000313" key="18">
    <source>
        <dbReference type="Proteomes" id="UP000515955"/>
    </source>
</evidence>
<keyword evidence="10 11" id="KW-0998">Cell outer membrane</keyword>
<evidence type="ECO:0000259" key="15">
    <source>
        <dbReference type="Pfam" id="PF00593"/>
    </source>
</evidence>
<accession>A0A7G9SEN0</accession>
<dbReference type="CDD" id="cd01347">
    <property type="entry name" value="ligand_gated_channel"/>
    <property type="match status" value="1"/>
</dbReference>
<evidence type="ECO:0000256" key="9">
    <source>
        <dbReference type="ARBA" id="ARBA00023136"/>
    </source>
</evidence>
<keyword evidence="9 11" id="KW-0472">Membrane</keyword>
<dbReference type="SUPFAM" id="SSF56935">
    <property type="entry name" value="Porins"/>
    <property type="match status" value="1"/>
</dbReference>
<dbReference type="Pfam" id="PF07715">
    <property type="entry name" value="Plug"/>
    <property type="match status" value="1"/>
</dbReference>
<name>A0A7G9SEN0_9SPHN</name>
<evidence type="ECO:0000256" key="4">
    <source>
        <dbReference type="ARBA" id="ARBA00022496"/>
    </source>
</evidence>
<keyword evidence="2 11" id="KW-0813">Transport</keyword>
<evidence type="ECO:0000259" key="16">
    <source>
        <dbReference type="Pfam" id="PF07715"/>
    </source>
</evidence>
<dbReference type="InterPro" id="IPR012910">
    <property type="entry name" value="Plug_dom"/>
</dbReference>
<feature type="domain" description="TonB-dependent receptor-like beta-barrel" evidence="15">
    <location>
        <begin position="262"/>
        <end position="735"/>
    </location>
</feature>
<dbReference type="InterPro" id="IPR039426">
    <property type="entry name" value="TonB-dep_rcpt-like"/>
</dbReference>
<dbReference type="GO" id="GO:0006826">
    <property type="term" value="P:iron ion transport"/>
    <property type="evidence" value="ECO:0007669"/>
    <property type="project" value="UniProtKB-KW"/>
</dbReference>
<feature type="domain" description="TonB-dependent receptor plug" evidence="16">
    <location>
        <begin position="73"/>
        <end position="182"/>
    </location>
</feature>
<keyword evidence="14" id="KW-0732">Signal</keyword>
<dbReference type="PANTHER" id="PTHR32552">
    <property type="entry name" value="FERRICHROME IRON RECEPTOR-RELATED"/>
    <property type="match status" value="1"/>
</dbReference>
<evidence type="ECO:0000313" key="17">
    <source>
        <dbReference type="EMBL" id="QNN66305.1"/>
    </source>
</evidence>
<keyword evidence="8 12" id="KW-0798">TonB box</keyword>
<reference evidence="17 18" key="1">
    <citation type="submission" date="2020-08" db="EMBL/GenBank/DDBJ databases">
        <title>Genome sequence of Sphingomonas rhizophila KACC 19189T.</title>
        <authorList>
            <person name="Hyun D.-W."/>
            <person name="Bae J.-W."/>
        </authorList>
    </citation>
    <scope>NUCLEOTIDE SEQUENCE [LARGE SCALE GENOMIC DNA]</scope>
    <source>
        <strain evidence="17 18">KACC 19189</strain>
    </source>
</reference>
<keyword evidence="3 11" id="KW-1134">Transmembrane beta strand</keyword>
<dbReference type="InterPro" id="IPR036942">
    <property type="entry name" value="Beta-barrel_TonB_sf"/>
</dbReference>
<proteinExistence type="inferred from homology"/>
<evidence type="ECO:0000256" key="6">
    <source>
        <dbReference type="ARBA" id="ARBA00023004"/>
    </source>
</evidence>
<comment type="subcellular location">
    <subcellularLocation>
        <location evidence="1 11">Cell outer membrane</location>
        <topology evidence="1 11">Multi-pass membrane protein</topology>
    </subcellularLocation>
</comment>
<dbReference type="GO" id="GO:0009279">
    <property type="term" value="C:cell outer membrane"/>
    <property type="evidence" value="ECO:0007669"/>
    <property type="project" value="UniProtKB-SubCell"/>
</dbReference>
<dbReference type="Proteomes" id="UP000515955">
    <property type="component" value="Chromosome"/>
</dbReference>
<keyword evidence="17" id="KW-0675">Receptor</keyword>
<protein>
    <submittedName>
        <fullName evidence="17">TonB-dependent receptor</fullName>
    </submittedName>
</protein>
<dbReference type="Gene3D" id="2.40.170.20">
    <property type="entry name" value="TonB-dependent receptor, beta-barrel domain"/>
    <property type="match status" value="1"/>
</dbReference>
<evidence type="ECO:0000256" key="5">
    <source>
        <dbReference type="ARBA" id="ARBA00022692"/>
    </source>
</evidence>
<keyword evidence="6" id="KW-0408">Iron</keyword>
<comment type="similarity">
    <text evidence="11 12">Belongs to the TonB-dependent receptor family.</text>
</comment>
<keyword evidence="4" id="KW-0410">Iron transport</keyword>
<dbReference type="Pfam" id="PF00593">
    <property type="entry name" value="TonB_dep_Rec_b-barrel"/>
    <property type="match status" value="1"/>
</dbReference>
<evidence type="ECO:0000256" key="14">
    <source>
        <dbReference type="SAM" id="SignalP"/>
    </source>
</evidence>
<evidence type="ECO:0000256" key="12">
    <source>
        <dbReference type="RuleBase" id="RU003357"/>
    </source>
</evidence>
<dbReference type="KEGG" id="srhi:H9L12_11970"/>
<evidence type="ECO:0000256" key="10">
    <source>
        <dbReference type="ARBA" id="ARBA00023237"/>
    </source>
</evidence>
<evidence type="ECO:0000256" key="8">
    <source>
        <dbReference type="ARBA" id="ARBA00023077"/>
    </source>
</evidence>
<feature type="region of interest" description="Disordered" evidence="13">
    <location>
        <begin position="30"/>
        <end position="57"/>
    </location>
</feature>
<evidence type="ECO:0000256" key="11">
    <source>
        <dbReference type="PROSITE-ProRule" id="PRU01360"/>
    </source>
</evidence>
<evidence type="ECO:0000256" key="1">
    <source>
        <dbReference type="ARBA" id="ARBA00004571"/>
    </source>
</evidence>
<keyword evidence="7" id="KW-0406">Ion transport</keyword>
<dbReference type="EMBL" id="CP060717">
    <property type="protein sequence ID" value="QNN66305.1"/>
    <property type="molecule type" value="Genomic_DNA"/>
</dbReference>
<dbReference type="PANTHER" id="PTHR32552:SF81">
    <property type="entry name" value="TONB-DEPENDENT OUTER MEMBRANE RECEPTOR"/>
    <property type="match status" value="1"/>
</dbReference>
<feature type="signal peptide" evidence="14">
    <location>
        <begin position="1"/>
        <end position="27"/>
    </location>
</feature>
<keyword evidence="5 11" id="KW-0812">Transmembrane</keyword>
<evidence type="ECO:0000256" key="13">
    <source>
        <dbReference type="SAM" id="MobiDB-lite"/>
    </source>
</evidence>
<gene>
    <name evidence="17" type="ORF">H9L12_11970</name>
</gene>
<evidence type="ECO:0000256" key="3">
    <source>
        <dbReference type="ARBA" id="ARBA00022452"/>
    </source>
</evidence>
<feature type="compositionally biased region" description="Low complexity" evidence="13">
    <location>
        <begin position="30"/>
        <end position="40"/>
    </location>
</feature>
<keyword evidence="18" id="KW-1185">Reference proteome</keyword>